<reference evidence="7" key="2">
    <citation type="journal article" date="2024" name="Nature">
        <title>Anoxygenic phototroph of the Chloroflexota uses a type I reaction centre.</title>
        <authorList>
            <person name="Tsuji J.M."/>
            <person name="Shaw N.A."/>
            <person name="Nagashima S."/>
            <person name="Venkiteswaran J.J."/>
            <person name="Schiff S.L."/>
            <person name="Watanabe T."/>
            <person name="Fukui M."/>
            <person name="Hanada S."/>
            <person name="Tank M."/>
            <person name="Neufeld J.D."/>
        </authorList>
    </citation>
    <scope>NUCLEOTIDE SEQUENCE</scope>
    <source>
        <strain evidence="7">L227-S17</strain>
    </source>
</reference>
<keyword evidence="2 3" id="KW-0092">Biotin</keyword>
<dbReference type="PROSITE" id="PS50968">
    <property type="entry name" value="BIOTINYL_LIPOYL"/>
    <property type="match status" value="1"/>
</dbReference>
<dbReference type="InterPro" id="IPR011053">
    <property type="entry name" value="Single_hybrid_motif"/>
</dbReference>
<evidence type="ECO:0000313" key="9">
    <source>
        <dbReference type="Proteomes" id="UP001431572"/>
    </source>
</evidence>
<keyword evidence="3" id="KW-0275">Fatty acid biosynthesis</keyword>
<feature type="compositionally biased region" description="Polar residues" evidence="4">
    <location>
        <begin position="67"/>
        <end position="83"/>
    </location>
</feature>
<dbReference type="PANTHER" id="PTHR45266">
    <property type="entry name" value="OXALOACETATE DECARBOXYLASE ALPHA CHAIN"/>
    <property type="match status" value="1"/>
</dbReference>
<evidence type="ECO:0000256" key="1">
    <source>
        <dbReference type="ARBA" id="ARBA00017562"/>
    </source>
</evidence>
<comment type="pathway">
    <text evidence="3">Lipid metabolism; fatty acid biosynthesis.</text>
</comment>
<dbReference type="PANTHER" id="PTHR45266:SF3">
    <property type="entry name" value="OXALOACETATE DECARBOXYLASE ALPHA CHAIN"/>
    <property type="match status" value="1"/>
</dbReference>
<feature type="compositionally biased region" description="Low complexity" evidence="4">
    <location>
        <begin position="1"/>
        <end position="23"/>
    </location>
</feature>
<organism evidence="6 8">
    <name type="scientific">Candidatus Chlorohelix allophototropha</name>
    <dbReference type="NCBI Taxonomy" id="3003348"/>
    <lineage>
        <taxon>Bacteria</taxon>
        <taxon>Bacillati</taxon>
        <taxon>Chloroflexota</taxon>
        <taxon>Chloroflexia</taxon>
        <taxon>Candidatus Chloroheliales</taxon>
        <taxon>Candidatus Chloroheliaceae</taxon>
        <taxon>Candidatus Chlorohelix</taxon>
    </lineage>
</organism>
<dbReference type="AlphaFoldDB" id="A0A8T7LZ58"/>
<sequence>MTTSSSSSRIPSGEPEKGSSPSGNFLNEEIRELIKMVEASDITELAIENGSHKLLIKREKMVVQTLEVSPNRSNRASRGQGNVVSAMDGRSITDPGAPPEDSFHKVVAPMVGTFYRSPDPKARSFVTEGEVVEKGQVIGIIEAMKIMNEITSDHTGRCVKISVENGQPVEYGQTLFLLEPI</sequence>
<dbReference type="EMBL" id="CP128399">
    <property type="protein sequence ID" value="WJW66682.1"/>
    <property type="molecule type" value="Genomic_DNA"/>
</dbReference>
<dbReference type="EMBL" id="JACATZ010000001">
    <property type="protein sequence ID" value="NWJ44799.1"/>
    <property type="molecule type" value="Genomic_DNA"/>
</dbReference>
<evidence type="ECO:0000256" key="4">
    <source>
        <dbReference type="SAM" id="MobiDB-lite"/>
    </source>
</evidence>
<dbReference type="NCBIfam" id="TIGR00531">
    <property type="entry name" value="BCCP"/>
    <property type="match status" value="1"/>
</dbReference>
<dbReference type="GO" id="GO:0009317">
    <property type="term" value="C:acetyl-CoA carboxylase complex"/>
    <property type="evidence" value="ECO:0007669"/>
    <property type="project" value="InterPro"/>
</dbReference>
<dbReference type="GO" id="GO:0006633">
    <property type="term" value="P:fatty acid biosynthetic process"/>
    <property type="evidence" value="ECO:0007669"/>
    <property type="project" value="UniProtKB-KW"/>
</dbReference>
<dbReference type="InterPro" id="IPR001249">
    <property type="entry name" value="AcCoA_biotinCC"/>
</dbReference>
<dbReference type="InterPro" id="IPR050709">
    <property type="entry name" value="Biotin_Carboxyl_Carrier/Decarb"/>
</dbReference>
<keyword evidence="3" id="KW-0443">Lipid metabolism</keyword>
<proteinExistence type="predicted"/>
<feature type="region of interest" description="Disordered" evidence="4">
    <location>
        <begin position="67"/>
        <end position="86"/>
    </location>
</feature>
<feature type="region of interest" description="Disordered" evidence="4">
    <location>
        <begin position="1"/>
        <end position="25"/>
    </location>
</feature>
<evidence type="ECO:0000313" key="7">
    <source>
        <dbReference type="EMBL" id="WJW66682.1"/>
    </source>
</evidence>
<keyword evidence="7" id="KW-0436">Ligase</keyword>
<keyword evidence="3" id="KW-0276">Fatty acid metabolism</keyword>
<accession>A0A8T7LZ58</accession>
<evidence type="ECO:0000313" key="8">
    <source>
        <dbReference type="Proteomes" id="UP000521676"/>
    </source>
</evidence>
<evidence type="ECO:0000313" key="6">
    <source>
        <dbReference type="EMBL" id="NWJ44799.1"/>
    </source>
</evidence>
<evidence type="ECO:0000259" key="5">
    <source>
        <dbReference type="PROSITE" id="PS50968"/>
    </source>
</evidence>
<dbReference type="Proteomes" id="UP001431572">
    <property type="component" value="Chromosome 1"/>
</dbReference>
<dbReference type="Gene3D" id="2.40.50.100">
    <property type="match status" value="1"/>
</dbReference>
<dbReference type="PRINTS" id="PR01071">
    <property type="entry name" value="ACOABIOTINCC"/>
</dbReference>
<gene>
    <name evidence="6" type="primary">accB</name>
    <name evidence="6" type="ORF">HXX08_02880</name>
    <name evidence="7" type="ORF">OZ401_002495</name>
</gene>
<dbReference type="CDD" id="cd06850">
    <property type="entry name" value="biotinyl_domain"/>
    <property type="match status" value="1"/>
</dbReference>
<dbReference type="Pfam" id="PF00364">
    <property type="entry name" value="Biotin_lipoyl"/>
    <property type="match status" value="1"/>
</dbReference>
<feature type="domain" description="Lipoyl-binding" evidence="5">
    <location>
        <begin position="103"/>
        <end position="179"/>
    </location>
</feature>
<evidence type="ECO:0000256" key="3">
    <source>
        <dbReference type="RuleBase" id="RU364072"/>
    </source>
</evidence>
<dbReference type="GO" id="GO:0003989">
    <property type="term" value="F:acetyl-CoA carboxylase activity"/>
    <property type="evidence" value="ECO:0007669"/>
    <property type="project" value="InterPro"/>
</dbReference>
<name>A0A8T7LZ58_9CHLR</name>
<comment type="function">
    <text evidence="3">This protein is a component of the acetyl coenzyme A carboxylase complex; first, biotin carboxylase catalyzes the carboxylation of the carrier protein and then the transcarboxylase transfers the carboxyl group to form malonyl-CoA.</text>
</comment>
<protein>
    <recommendedName>
        <fullName evidence="1 3">Biotin carboxyl carrier protein of acetyl-CoA carboxylase</fullName>
    </recommendedName>
</protein>
<evidence type="ECO:0000256" key="2">
    <source>
        <dbReference type="ARBA" id="ARBA00023267"/>
    </source>
</evidence>
<keyword evidence="9" id="KW-1185">Reference proteome</keyword>
<reference evidence="6 8" key="1">
    <citation type="submission" date="2020-06" db="EMBL/GenBank/DDBJ databases">
        <title>Anoxygenic phototrophic Chloroflexota member uses a Type I reaction center.</title>
        <authorList>
            <person name="Tsuji J.M."/>
            <person name="Shaw N.A."/>
            <person name="Nagashima S."/>
            <person name="Venkiteswaran J."/>
            <person name="Schiff S.L."/>
            <person name="Hanada S."/>
            <person name="Tank M."/>
            <person name="Neufeld J.D."/>
        </authorList>
    </citation>
    <scope>NUCLEOTIDE SEQUENCE [LARGE SCALE GENOMIC DNA]</scope>
    <source>
        <strain evidence="6">L227-S17</strain>
    </source>
</reference>
<keyword evidence="3" id="KW-0444">Lipid biosynthesis</keyword>
<dbReference type="SUPFAM" id="SSF51230">
    <property type="entry name" value="Single hybrid motif"/>
    <property type="match status" value="1"/>
</dbReference>
<dbReference type="InterPro" id="IPR000089">
    <property type="entry name" value="Biotin_lipoyl"/>
</dbReference>
<dbReference type="Proteomes" id="UP000521676">
    <property type="component" value="Unassembled WGS sequence"/>
</dbReference>
<dbReference type="RefSeq" id="WP_341468576.1">
    <property type="nucleotide sequence ID" value="NZ_CP128399.1"/>
</dbReference>